<comment type="catalytic activity">
    <reaction evidence="5 6">
        <text>cytidine(34) in tRNA(Ile2) + L-lysine + ATP = lysidine(34) in tRNA(Ile2) + AMP + diphosphate + H(+)</text>
        <dbReference type="Rhea" id="RHEA:43744"/>
        <dbReference type="Rhea" id="RHEA-COMP:10625"/>
        <dbReference type="Rhea" id="RHEA-COMP:10670"/>
        <dbReference type="ChEBI" id="CHEBI:15378"/>
        <dbReference type="ChEBI" id="CHEBI:30616"/>
        <dbReference type="ChEBI" id="CHEBI:32551"/>
        <dbReference type="ChEBI" id="CHEBI:33019"/>
        <dbReference type="ChEBI" id="CHEBI:82748"/>
        <dbReference type="ChEBI" id="CHEBI:83665"/>
        <dbReference type="ChEBI" id="CHEBI:456215"/>
        <dbReference type="EC" id="6.3.4.19"/>
    </reaction>
</comment>
<evidence type="ECO:0000313" key="8">
    <source>
        <dbReference type="EMBL" id="SCW22724.1"/>
    </source>
</evidence>
<evidence type="ECO:0000256" key="1">
    <source>
        <dbReference type="ARBA" id="ARBA00022598"/>
    </source>
</evidence>
<name>A0A1G4NVT6_9FLOR</name>
<dbReference type="NCBIfam" id="TIGR02432">
    <property type="entry name" value="lysidine_TilS_N"/>
    <property type="match status" value="1"/>
</dbReference>
<dbReference type="Pfam" id="PF01171">
    <property type="entry name" value="ATP_bind_3"/>
    <property type="match status" value="1"/>
</dbReference>
<dbReference type="GO" id="GO:0009507">
    <property type="term" value="C:chloroplast"/>
    <property type="evidence" value="ECO:0007669"/>
    <property type="project" value="UniProtKB-SubCell"/>
</dbReference>
<dbReference type="InterPro" id="IPR011063">
    <property type="entry name" value="TilS/TtcA_N"/>
</dbReference>
<geneLocation type="chloroplast" evidence="8"/>
<keyword evidence="8" id="KW-0934">Plastid</keyword>
<dbReference type="InterPro" id="IPR012094">
    <property type="entry name" value="tRNA_Ile_lys_synt"/>
</dbReference>
<evidence type="ECO:0000256" key="3">
    <source>
        <dbReference type="ARBA" id="ARBA00022741"/>
    </source>
</evidence>
<evidence type="ECO:0000259" key="7">
    <source>
        <dbReference type="Pfam" id="PF01171"/>
    </source>
</evidence>
<keyword evidence="3" id="KW-0547">Nucleotide-binding</keyword>
<feature type="domain" description="tRNA(Ile)-lysidine/2-thiocytidine synthase N-terminal" evidence="7">
    <location>
        <begin position="25"/>
        <end position="201"/>
    </location>
</feature>
<sequence length="318" mass="37844">MNTFLHKKLGINLVDKLDIAEGTSILLAISSGQDSLCLLKLFIDIKEQYKLNIAIISIDHQWRADSCVNSQHMVNIIQKAQIKSYLYQLRPKNYSELELRNLRYQIFLETAIKYSYELIATAHTASDQVETCIYNMIQGSNIDGLNSLIWKRNIDKDLKIIRPLLNFSRGEIKWFCNYFSLPIWFDYTNLYYKNNRSRGRHELIPYIKNHYSQDLERKIPKFLEKTYLDSEYLRQNTIKLYQQIKHPYFIAVNYQILTKQHKSLQLRLLELFLLHNTKLTLSDNLLSDIMDCIHKNSYIRIMNQDILIQSNRTWLYIS</sequence>
<dbReference type="CDD" id="cd01992">
    <property type="entry name" value="TilS_N"/>
    <property type="match status" value="1"/>
</dbReference>
<dbReference type="GO" id="GO:0006400">
    <property type="term" value="P:tRNA modification"/>
    <property type="evidence" value="ECO:0007669"/>
    <property type="project" value="UniProtKB-UniRule"/>
</dbReference>
<accession>A0A1G4NVT6</accession>
<dbReference type="GeneID" id="30000831"/>
<keyword evidence="2 6" id="KW-0819">tRNA processing</keyword>
<dbReference type="InterPro" id="IPR014729">
    <property type="entry name" value="Rossmann-like_a/b/a_fold"/>
</dbReference>
<dbReference type="PANTHER" id="PTHR43033:SF1">
    <property type="entry name" value="TRNA(ILE)-LYSIDINE SYNTHASE-RELATED"/>
    <property type="match status" value="1"/>
</dbReference>
<dbReference type="PANTHER" id="PTHR43033">
    <property type="entry name" value="TRNA(ILE)-LYSIDINE SYNTHASE-RELATED"/>
    <property type="match status" value="1"/>
</dbReference>
<proteinExistence type="inferred from homology"/>
<dbReference type="HAMAP" id="MF_01161">
    <property type="entry name" value="tRNA_Ile_lys_synt"/>
    <property type="match status" value="1"/>
</dbReference>
<comment type="caution">
    <text evidence="6">Lacks conserved residue(s) required for the propagation of feature annotation.</text>
</comment>
<dbReference type="InterPro" id="IPR012795">
    <property type="entry name" value="tRNA_Ile_lys_synt_N"/>
</dbReference>
<dbReference type="EMBL" id="LT622870">
    <property type="protein sequence ID" value="SCW22724.1"/>
    <property type="molecule type" value="Genomic_DNA"/>
</dbReference>
<dbReference type="GO" id="GO:0005524">
    <property type="term" value="F:ATP binding"/>
    <property type="evidence" value="ECO:0007669"/>
    <property type="project" value="UniProtKB-KW"/>
</dbReference>
<organism evidence="8">
    <name type="scientific">Liagoropsis maxima</name>
    <dbReference type="NCBI Taxonomy" id="1653392"/>
    <lineage>
        <taxon>Eukaryota</taxon>
        <taxon>Rhodophyta</taxon>
        <taxon>Florideophyceae</taxon>
        <taxon>Nemaliophycidae</taxon>
        <taxon>Nemaliales</taxon>
        <taxon>Liagoraceae</taxon>
        <taxon>Liagoropsis</taxon>
    </lineage>
</organism>
<keyword evidence="8" id="KW-0150">Chloroplast</keyword>
<dbReference type="Gene3D" id="3.40.50.620">
    <property type="entry name" value="HUPs"/>
    <property type="match status" value="1"/>
</dbReference>
<evidence type="ECO:0000256" key="2">
    <source>
        <dbReference type="ARBA" id="ARBA00022694"/>
    </source>
</evidence>
<evidence type="ECO:0000256" key="6">
    <source>
        <dbReference type="HAMAP-Rule" id="MF_01161"/>
    </source>
</evidence>
<reference evidence="8" key="1">
    <citation type="submission" date="2016-10" db="EMBL/GenBank/DDBJ databases">
        <title>Chloroplast genomes as a tool to resolve red algal phylogenies: a case study in the Nemaliales.</title>
        <authorList>
            <person name="Costa J.F."/>
            <person name="Lin S.M."/>
            <person name="Macaya E.C."/>
            <person name="Fernandez-Garcia C."/>
            <person name="Verbruggen H."/>
        </authorList>
    </citation>
    <scope>NUCLEOTIDE SEQUENCE</scope>
    <source>
        <strain evidence="8">J.0256</strain>
    </source>
</reference>
<dbReference type="SUPFAM" id="SSF82829">
    <property type="entry name" value="MesJ substrate recognition domain-like"/>
    <property type="match status" value="1"/>
</dbReference>
<evidence type="ECO:0000256" key="4">
    <source>
        <dbReference type="ARBA" id="ARBA00022840"/>
    </source>
</evidence>
<comment type="subcellular location">
    <subcellularLocation>
        <location evidence="6">Plastid</location>
        <location evidence="6">Chloroplast</location>
    </subcellularLocation>
</comment>
<dbReference type="EC" id="6.3.4.19" evidence="6"/>
<evidence type="ECO:0000256" key="5">
    <source>
        <dbReference type="ARBA" id="ARBA00048539"/>
    </source>
</evidence>
<comment type="function">
    <text evidence="6">Ligates lysine onto the cytidine present at position 34 of the AUA codon-specific tRNA(Ile) that contains the anticodon CAU, in an ATP-dependent manner. Cytidine is converted to lysidine, thus changing the amino acid specificity of the tRNA from methionine to isoleucine.</text>
</comment>
<comment type="similarity">
    <text evidence="6">Belongs to the tRNA(Ile)-lysidine synthase family.</text>
</comment>
<gene>
    <name evidence="6 8" type="primary">tilS</name>
    <name evidence="8" type="ORF">J0256_57</name>
</gene>
<keyword evidence="1 6" id="KW-0436">Ligase</keyword>
<dbReference type="GO" id="GO:0032267">
    <property type="term" value="F:tRNA(Ile)-lysidine synthase activity"/>
    <property type="evidence" value="ECO:0007669"/>
    <property type="project" value="UniProtKB-EC"/>
</dbReference>
<reference evidence="8" key="2">
    <citation type="submission" date="2016-10" db="EMBL/GenBank/DDBJ databases">
        <authorList>
            <person name="de Groot N.N."/>
        </authorList>
    </citation>
    <scope>NUCLEOTIDE SEQUENCE</scope>
    <source>
        <strain evidence="8">J.0256</strain>
    </source>
</reference>
<dbReference type="AlphaFoldDB" id="A0A1G4NVT6"/>
<keyword evidence="4" id="KW-0067">ATP-binding</keyword>
<dbReference type="SUPFAM" id="SSF52402">
    <property type="entry name" value="Adenine nucleotide alpha hydrolases-like"/>
    <property type="match status" value="1"/>
</dbReference>
<protein>
    <recommendedName>
        <fullName evidence="6">tRNA(Ile)-lysidine synthase, chloroplastic</fullName>
        <ecNumber evidence="6">6.3.4.19</ecNumber>
    </recommendedName>
    <alternativeName>
        <fullName evidence="6">tRNA(Ile)-2-lysyl-cytidine synthase</fullName>
    </alternativeName>
    <alternativeName>
        <fullName evidence="6">tRNA(Ile)-lysidine synthetase</fullName>
    </alternativeName>
</protein>
<dbReference type="RefSeq" id="YP_009314470.1">
    <property type="nucleotide sequence ID" value="NC_031662.1"/>
</dbReference>